<evidence type="ECO:0000313" key="1">
    <source>
        <dbReference type="EMBL" id="GFH33663.1"/>
    </source>
</evidence>
<proteinExistence type="predicted"/>
<reference evidence="1 2" key="1">
    <citation type="submission" date="2020-02" db="EMBL/GenBank/DDBJ databases">
        <title>Draft genome sequence of Haematococcus lacustris strain NIES-144.</title>
        <authorList>
            <person name="Morimoto D."/>
            <person name="Nakagawa S."/>
            <person name="Yoshida T."/>
            <person name="Sawayama S."/>
        </authorList>
    </citation>
    <scope>NUCLEOTIDE SEQUENCE [LARGE SCALE GENOMIC DNA]</scope>
    <source>
        <strain evidence="1 2">NIES-144</strain>
    </source>
</reference>
<accession>A0A6A0AN03</accession>
<sequence length="43" mass="4539">MSLKINGHEYTVTGTGCGVRAPAPTLVGNYNVFGFLSQLQLPS</sequence>
<gene>
    <name evidence="1" type="ORF">HaLaN_33067</name>
</gene>
<dbReference type="AlphaFoldDB" id="A0A6A0AN03"/>
<protein>
    <submittedName>
        <fullName evidence="1">Uncharacterized protein</fullName>
    </submittedName>
</protein>
<organism evidence="1 2">
    <name type="scientific">Haematococcus lacustris</name>
    <name type="common">Green alga</name>
    <name type="synonym">Haematococcus pluvialis</name>
    <dbReference type="NCBI Taxonomy" id="44745"/>
    <lineage>
        <taxon>Eukaryota</taxon>
        <taxon>Viridiplantae</taxon>
        <taxon>Chlorophyta</taxon>
        <taxon>core chlorophytes</taxon>
        <taxon>Chlorophyceae</taxon>
        <taxon>CS clade</taxon>
        <taxon>Chlamydomonadales</taxon>
        <taxon>Haematococcaceae</taxon>
        <taxon>Haematococcus</taxon>
    </lineage>
</organism>
<feature type="non-terminal residue" evidence="1">
    <location>
        <position position="43"/>
    </location>
</feature>
<feature type="non-terminal residue" evidence="1">
    <location>
        <position position="1"/>
    </location>
</feature>
<evidence type="ECO:0000313" key="2">
    <source>
        <dbReference type="Proteomes" id="UP000485058"/>
    </source>
</evidence>
<keyword evidence="2" id="KW-1185">Reference proteome</keyword>
<name>A0A6A0AN03_HAELA</name>
<dbReference type="EMBL" id="BLLF01009256">
    <property type="protein sequence ID" value="GFH33663.1"/>
    <property type="molecule type" value="Genomic_DNA"/>
</dbReference>
<comment type="caution">
    <text evidence="1">The sequence shown here is derived from an EMBL/GenBank/DDBJ whole genome shotgun (WGS) entry which is preliminary data.</text>
</comment>
<dbReference type="Proteomes" id="UP000485058">
    <property type="component" value="Unassembled WGS sequence"/>
</dbReference>